<comment type="catalytic activity">
    <reaction evidence="1">
        <text>Preferential cleavage at the carboxyl of hydrophobic amino acids, but fails to cleave 15-Leu-|-Tyr-16, 16-Tyr-|-Leu-17 and 24-Phe-|-Phe-25 of insulin B chain. Activates trypsinogen, and degrades keratin.</text>
        <dbReference type="EC" id="3.4.23.24"/>
    </reaction>
</comment>
<dbReference type="InterPro" id="IPR033876">
    <property type="entry name" value="SAP-like"/>
</dbReference>
<evidence type="ECO:0000256" key="1">
    <source>
        <dbReference type="ARBA" id="ARBA00001675"/>
    </source>
</evidence>
<dbReference type="InterPro" id="IPR001969">
    <property type="entry name" value="Aspartic_peptidase_AS"/>
</dbReference>
<dbReference type="GO" id="GO:0005576">
    <property type="term" value="C:extracellular region"/>
    <property type="evidence" value="ECO:0007669"/>
    <property type="project" value="UniProtKB-SubCell"/>
</dbReference>
<evidence type="ECO:0000256" key="2">
    <source>
        <dbReference type="ARBA" id="ARBA00004613"/>
    </source>
</evidence>
<keyword evidence="6 14" id="KW-0645">Protease</keyword>
<comment type="caution">
    <text evidence="18">The sequence shown here is derived from an EMBL/GenBank/DDBJ whole genome shotgun (WGS) entry which is preliminary data.</text>
</comment>
<feature type="active site" evidence="12">
    <location>
        <position position="278"/>
    </location>
</feature>
<evidence type="ECO:0000256" key="11">
    <source>
        <dbReference type="ARBA" id="ARBA00023157"/>
    </source>
</evidence>
<keyword evidence="7 16" id="KW-0732">Signal</keyword>
<dbReference type="KEGG" id="clus:A9F13_27g00198"/>
<dbReference type="InterPro" id="IPR021109">
    <property type="entry name" value="Peptidase_aspartic_dom_sf"/>
</dbReference>
<evidence type="ECO:0000259" key="17">
    <source>
        <dbReference type="PROSITE" id="PS51767"/>
    </source>
</evidence>
<comment type="similarity">
    <text evidence="3 14">Belongs to the peptidase A1 family.</text>
</comment>
<dbReference type="InterPro" id="IPR033121">
    <property type="entry name" value="PEPTIDASE_A1"/>
</dbReference>
<evidence type="ECO:0000256" key="5">
    <source>
        <dbReference type="ARBA" id="ARBA00022525"/>
    </source>
</evidence>
<comment type="subcellular location">
    <subcellularLocation>
        <location evidence="2">Secreted</location>
    </subcellularLocation>
</comment>
<evidence type="ECO:0000256" key="10">
    <source>
        <dbReference type="ARBA" id="ARBA00023145"/>
    </source>
</evidence>
<feature type="chain" id="PRO_5041663542" description="candidapepsin" evidence="16">
    <location>
        <begin position="18"/>
        <end position="396"/>
    </location>
</feature>
<dbReference type="AlphaFoldDB" id="A0AA91PV47"/>
<keyword evidence="9 14" id="KW-0378">Hydrolase</keyword>
<evidence type="ECO:0000256" key="16">
    <source>
        <dbReference type="SAM" id="SignalP"/>
    </source>
</evidence>
<dbReference type="PROSITE" id="PS51767">
    <property type="entry name" value="PEPTIDASE_A1"/>
    <property type="match status" value="1"/>
</dbReference>
<accession>A0AA91PV47</accession>
<dbReference type="PANTHER" id="PTHR47966:SF65">
    <property type="entry name" value="ASPARTIC-TYPE ENDOPEPTIDASE"/>
    <property type="match status" value="1"/>
</dbReference>
<dbReference type="PANTHER" id="PTHR47966">
    <property type="entry name" value="BETA-SITE APP-CLEAVING ENZYME, ISOFORM A-RELATED"/>
    <property type="match status" value="1"/>
</dbReference>
<dbReference type="PRINTS" id="PR00792">
    <property type="entry name" value="PEPSIN"/>
</dbReference>
<evidence type="ECO:0000256" key="7">
    <source>
        <dbReference type="ARBA" id="ARBA00022729"/>
    </source>
</evidence>
<proteinExistence type="inferred from homology"/>
<feature type="active site" evidence="12">
    <location>
        <position position="101"/>
    </location>
</feature>
<dbReference type="EMBL" id="LYUB02000027">
    <property type="protein sequence ID" value="OVF04480.1"/>
    <property type="molecule type" value="Genomic_DNA"/>
</dbReference>
<evidence type="ECO:0000256" key="14">
    <source>
        <dbReference type="RuleBase" id="RU000454"/>
    </source>
</evidence>
<dbReference type="Proteomes" id="UP000195602">
    <property type="component" value="Unassembled WGS sequence"/>
</dbReference>
<dbReference type="InterPro" id="IPR001461">
    <property type="entry name" value="Aspartic_peptidase_A1"/>
</dbReference>
<dbReference type="Pfam" id="PF00026">
    <property type="entry name" value="Asp"/>
    <property type="match status" value="1"/>
</dbReference>
<evidence type="ECO:0000256" key="4">
    <source>
        <dbReference type="ARBA" id="ARBA00013207"/>
    </source>
</evidence>
<dbReference type="EC" id="3.4.23.24" evidence="4"/>
<reference evidence="18 19" key="1">
    <citation type="submission" date="2017-04" db="EMBL/GenBank/DDBJ databases">
        <title>Draft genome of the yeast Clavispora lusitaniae type strain CBS 6936.</title>
        <authorList>
            <person name="Durrens P."/>
            <person name="Klopp C."/>
            <person name="Biteau N."/>
            <person name="Fitton-Ouhabi V."/>
            <person name="Dementhon K."/>
            <person name="Accoceberry I."/>
            <person name="Sherman D.J."/>
            <person name="Noel T."/>
        </authorList>
    </citation>
    <scope>NUCLEOTIDE SEQUENCE [LARGE SCALE GENOMIC DNA]</scope>
    <source>
        <strain evidence="18 19">CBS 6936</strain>
    </source>
</reference>
<name>A0AA91PV47_CLALS</name>
<keyword evidence="10" id="KW-0865">Zymogen</keyword>
<keyword evidence="5" id="KW-0964">Secreted</keyword>
<dbReference type="GO" id="GO:0006508">
    <property type="term" value="P:proteolysis"/>
    <property type="evidence" value="ECO:0007669"/>
    <property type="project" value="UniProtKB-KW"/>
</dbReference>
<dbReference type="PROSITE" id="PS00141">
    <property type="entry name" value="ASP_PROTEASE"/>
    <property type="match status" value="1"/>
</dbReference>
<dbReference type="CDD" id="cd05474">
    <property type="entry name" value="SAP_like"/>
    <property type="match status" value="1"/>
</dbReference>
<dbReference type="SUPFAM" id="SSF50630">
    <property type="entry name" value="Acid proteases"/>
    <property type="match status" value="1"/>
</dbReference>
<evidence type="ECO:0000256" key="9">
    <source>
        <dbReference type="ARBA" id="ARBA00022801"/>
    </source>
</evidence>
<evidence type="ECO:0000313" key="18">
    <source>
        <dbReference type="EMBL" id="OVF04480.1"/>
    </source>
</evidence>
<evidence type="ECO:0000313" key="19">
    <source>
        <dbReference type="Proteomes" id="UP000195602"/>
    </source>
</evidence>
<evidence type="ECO:0000256" key="13">
    <source>
        <dbReference type="PIRSR" id="PIRSR601461-2"/>
    </source>
</evidence>
<protein>
    <recommendedName>
        <fullName evidence="4">candidapepsin</fullName>
        <ecNumber evidence="4">3.4.23.24</ecNumber>
    </recommendedName>
</protein>
<gene>
    <name evidence="18" type="ORF">A9F13_27g00198</name>
</gene>
<dbReference type="Gene3D" id="2.40.70.10">
    <property type="entry name" value="Acid Proteases"/>
    <property type="match status" value="2"/>
</dbReference>
<evidence type="ECO:0000256" key="15">
    <source>
        <dbReference type="SAM" id="MobiDB-lite"/>
    </source>
</evidence>
<evidence type="ECO:0000256" key="8">
    <source>
        <dbReference type="ARBA" id="ARBA00022750"/>
    </source>
</evidence>
<keyword evidence="11 13" id="KW-1015">Disulfide bond</keyword>
<dbReference type="GO" id="GO:0004190">
    <property type="term" value="F:aspartic-type endopeptidase activity"/>
    <property type="evidence" value="ECO:0007669"/>
    <property type="project" value="UniProtKB-KW"/>
</dbReference>
<feature type="signal peptide" evidence="16">
    <location>
        <begin position="1"/>
        <end position="17"/>
    </location>
</feature>
<feature type="disulfide bond" evidence="13">
    <location>
        <begin position="315"/>
        <end position="348"/>
    </location>
</feature>
<keyword evidence="8 14" id="KW-0064">Aspartyl protease</keyword>
<evidence type="ECO:0000256" key="6">
    <source>
        <dbReference type="ARBA" id="ARBA00022670"/>
    </source>
</evidence>
<feature type="compositionally biased region" description="Low complexity" evidence="15">
    <location>
        <begin position="111"/>
        <end position="129"/>
    </location>
</feature>
<dbReference type="OMA" id="NAVCIPK"/>
<organism evidence="18 19">
    <name type="scientific">Clavispora lusitaniae</name>
    <name type="common">Candida lusitaniae</name>
    <dbReference type="NCBI Taxonomy" id="36911"/>
    <lineage>
        <taxon>Eukaryota</taxon>
        <taxon>Fungi</taxon>
        <taxon>Dikarya</taxon>
        <taxon>Ascomycota</taxon>
        <taxon>Saccharomycotina</taxon>
        <taxon>Pichiomycetes</taxon>
        <taxon>Metschnikowiaceae</taxon>
        <taxon>Clavispora</taxon>
    </lineage>
</organism>
<evidence type="ECO:0000256" key="12">
    <source>
        <dbReference type="PIRSR" id="PIRSR601461-1"/>
    </source>
</evidence>
<sequence length="396" mass="42567">MLPLLTIFSLALTLVNGLAIPKNEASLVGRSDPAPLKLDFRVQKNVGNISARSFWNEVHALRHQSKKRGSYPETLKDVDDVSYVVDIYVGSDKQKATVVLDTGSSDLWISSQDSGSGSYDPSSSSDSQDTGNAFDISYGDGTTSNGEYYTDSFSFSSTGNPLLSSFQLASTSSSIDGAAGILGIGDKNTEASEQQYDDLPWALQKAGKTPKASYSLYLGSGDGASGSVIFGGIDTEKYSGELTKYPVDTSNGPGLFVNVATFSVDGKDFSTDAPFLLDSGTSLGFVPQDVQDYLDSIFNPTMVQEGAITYRQVSCDQPTDKFFTLDFGQNKITFSYADAISQQDENTCLLGFTYHDDTYILGDVFLRNAYVYYDLTDGSISLAQAKYTSASNIVSA</sequence>
<feature type="domain" description="Peptidase A1" evidence="17">
    <location>
        <begin position="83"/>
        <end position="383"/>
    </location>
</feature>
<evidence type="ECO:0000256" key="3">
    <source>
        <dbReference type="ARBA" id="ARBA00007447"/>
    </source>
</evidence>
<feature type="region of interest" description="Disordered" evidence="15">
    <location>
        <begin position="111"/>
        <end position="137"/>
    </location>
</feature>